<feature type="domain" description="CobW/HypB/UreG nucleotide-binding" evidence="1">
    <location>
        <begin position="8"/>
        <end position="164"/>
    </location>
</feature>
<dbReference type="SUPFAM" id="SSF52540">
    <property type="entry name" value="P-loop containing nucleoside triphosphate hydrolases"/>
    <property type="match status" value="1"/>
</dbReference>
<sequence length="192" mass="20481">MTPERTKITILSGFLGSGKTTLLNALLRATPEPLDVIVNDYGAVNVDAQLVGGPDAGEGEVALQGGCICCSIQGDLLDALLTMIRRPSRPRHILIETSGVSDPAPVARACLHPRLRDFVELSAIVVCVDPSEFTQLTGQAWELATDQVRVADFVVLTKGELTVNTCTLAHLPPCLQCKSFRASDTNVSRSPT</sequence>
<name>A0A0C2CS40_9BACT</name>
<dbReference type="PANTHER" id="PTHR13748:SF62">
    <property type="entry name" value="COBW DOMAIN-CONTAINING PROTEIN"/>
    <property type="match status" value="1"/>
</dbReference>
<dbReference type="RefSeq" id="WP_052554507.1">
    <property type="nucleotide sequence ID" value="NZ_JMCC02000082.1"/>
</dbReference>
<dbReference type="Proteomes" id="UP000031599">
    <property type="component" value="Unassembled WGS sequence"/>
</dbReference>
<evidence type="ECO:0000259" key="1">
    <source>
        <dbReference type="Pfam" id="PF02492"/>
    </source>
</evidence>
<reference evidence="2 3" key="1">
    <citation type="submission" date="2014-12" db="EMBL/GenBank/DDBJ databases">
        <title>Genome assembly of Enhygromyxa salina DSM 15201.</title>
        <authorList>
            <person name="Sharma G."/>
            <person name="Subramanian S."/>
        </authorList>
    </citation>
    <scope>NUCLEOTIDE SEQUENCE [LARGE SCALE GENOMIC DNA]</scope>
    <source>
        <strain evidence="2 3">DSM 15201</strain>
    </source>
</reference>
<dbReference type="Gene3D" id="3.40.50.300">
    <property type="entry name" value="P-loop containing nucleotide triphosphate hydrolases"/>
    <property type="match status" value="1"/>
</dbReference>
<evidence type="ECO:0000313" key="2">
    <source>
        <dbReference type="EMBL" id="KIG13996.1"/>
    </source>
</evidence>
<dbReference type="PANTHER" id="PTHR13748">
    <property type="entry name" value="COBW-RELATED"/>
    <property type="match status" value="1"/>
</dbReference>
<dbReference type="CDD" id="cd03112">
    <property type="entry name" value="CobW-like"/>
    <property type="match status" value="1"/>
</dbReference>
<dbReference type="Pfam" id="PF02492">
    <property type="entry name" value="cobW"/>
    <property type="match status" value="1"/>
</dbReference>
<organism evidence="2 3">
    <name type="scientific">Enhygromyxa salina</name>
    <dbReference type="NCBI Taxonomy" id="215803"/>
    <lineage>
        <taxon>Bacteria</taxon>
        <taxon>Pseudomonadati</taxon>
        <taxon>Myxococcota</taxon>
        <taxon>Polyangia</taxon>
        <taxon>Nannocystales</taxon>
        <taxon>Nannocystaceae</taxon>
        <taxon>Enhygromyxa</taxon>
    </lineage>
</organism>
<dbReference type="GO" id="GO:0005737">
    <property type="term" value="C:cytoplasm"/>
    <property type="evidence" value="ECO:0007669"/>
    <property type="project" value="TreeGrafter"/>
</dbReference>
<gene>
    <name evidence="2" type="ORF">DB30_07333</name>
</gene>
<evidence type="ECO:0000313" key="3">
    <source>
        <dbReference type="Proteomes" id="UP000031599"/>
    </source>
</evidence>
<dbReference type="InterPro" id="IPR051316">
    <property type="entry name" value="Zinc-reg_GTPase_activator"/>
</dbReference>
<dbReference type="AlphaFoldDB" id="A0A0C2CS40"/>
<dbReference type="InterPro" id="IPR003495">
    <property type="entry name" value="CobW/HypB/UreG_nucleotide-bd"/>
</dbReference>
<protein>
    <submittedName>
        <fullName evidence="2">Putative metal chaperone, involved in Zn homeostasis, GTPase of COG0523 family protein</fullName>
    </submittedName>
</protein>
<comment type="caution">
    <text evidence="2">The sequence shown here is derived from an EMBL/GenBank/DDBJ whole genome shotgun (WGS) entry which is preliminary data.</text>
</comment>
<dbReference type="InterPro" id="IPR027417">
    <property type="entry name" value="P-loop_NTPase"/>
</dbReference>
<accession>A0A0C2CS40</accession>
<proteinExistence type="predicted"/>
<dbReference type="EMBL" id="JMCC02000082">
    <property type="protein sequence ID" value="KIG13996.1"/>
    <property type="molecule type" value="Genomic_DNA"/>
</dbReference>